<evidence type="ECO:0000259" key="5">
    <source>
        <dbReference type="PROSITE" id="PS50948"/>
    </source>
</evidence>
<comment type="caution">
    <text evidence="6">The sequence shown here is derived from an EMBL/GenBank/DDBJ whole genome shotgun (WGS) entry which is preliminary data.</text>
</comment>
<evidence type="ECO:0000256" key="1">
    <source>
        <dbReference type="ARBA" id="ARBA00022729"/>
    </source>
</evidence>
<organism evidence="6 7">
    <name type="scientific">Lupinus luteus</name>
    <name type="common">European yellow lupine</name>
    <dbReference type="NCBI Taxonomy" id="3873"/>
    <lineage>
        <taxon>Eukaryota</taxon>
        <taxon>Viridiplantae</taxon>
        <taxon>Streptophyta</taxon>
        <taxon>Embryophyta</taxon>
        <taxon>Tracheophyta</taxon>
        <taxon>Spermatophyta</taxon>
        <taxon>Magnoliopsida</taxon>
        <taxon>eudicotyledons</taxon>
        <taxon>Gunneridae</taxon>
        <taxon>Pentapetalae</taxon>
        <taxon>rosids</taxon>
        <taxon>fabids</taxon>
        <taxon>Fabales</taxon>
        <taxon>Fabaceae</taxon>
        <taxon>Papilionoideae</taxon>
        <taxon>50 kb inversion clade</taxon>
        <taxon>genistoids sensu lato</taxon>
        <taxon>core genistoids</taxon>
        <taxon>Genisteae</taxon>
        <taxon>Lupinus</taxon>
    </lineage>
</organism>
<protein>
    <submittedName>
        <fullName evidence="6">Uncharacterized protein</fullName>
    </submittedName>
</protein>
<gene>
    <name evidence="6" type="ORF">LLUT_LOCUS10504</name>
</gene>
<dbReference type="Gene3D" id="2.90.10.10">
    <property type="entry name" value="Bulb-type lectin domain"/>
    <property type="match status" value="1"/>
</dbReference>
<proteinExistence type="predicted"/>
<dbReference type="AlphaFoldDB" id="A0AAV1WJE9"/>
<accession>A0AAV1WJE9</accession>
<dbReference type="PROSITE" id="PS50927">
    <property type="entry name" value="BULB_LECTIN"/>
    <property type="match status" value="1"/>
</dbReference>
<dbReference type="SUPFAM" id="SSF51110">
    <property type="entry name" value="alpha-D-mannose-specific plant lectins"/>
    <property type="match status" value="1"/>
</dbReference>
<evidence type="ECO:0000313" key="6">
    <source>
        <dbReference type="EMBL" id="CAL0309444.1"/>
    </source>
</evidence>
<dbReference type="PANTHER" id="PTHR32444">
    <property type="entry name" value="BULB-TYPE LECTIN DOMAIN-CONTAINING PROTEIN"/>
    <property type="match status" value="1"/>
</dbReference>
<dbReference type="SMART" id="SM00473">
    <property type="entry name" value="PAN_AP"/>
    <property type="match status" value="1"/>
</dbReference>
<keyword evidence="7" id="KW-1185">Reference proteome</keyword>
<evidence type="ECO:0000313" key="7">
    <source>
        <dbReference type="Proteomes" id="UP001497480"/>
    </source>
</evidence>
<dbReference type="EMBL" id="CAXHTB010000007">
    <property type="protein sequence ID" value="CAL0309444.1"/>
    <property type="molecule type" value="Genomic_DNA"/>
</dbReference>
<dbReference type="PROSITE" id="PS50948">
    <property type="entry name" value="PAN"/>
    <property type="match status" value="1"/>
</dbReference>
<dbReference type="InterPro" id="IPR000858">
    <property type="entry name" value="S_locus_glycoprot_dom"/>
</dbReference>
<feature type="domain" description="Bulb-type lectin" evidence="4">
    <location>
        <begin position="1"/>
        <end position="106"/>
    </location>
</feature>
<dbReference type="InterPro" id="IPR003609">
    <property type="entry name" value="Pan_app"/>
</dbReference>
<evidence type="ECO:0000256" key="2">
    <source>
        <dbReference type="ARBA" id="ARBA00023157"/>
    </source>
</evidence>
<dbReference type="GO" id="GO:0048544">
    <property type="term" value="P:recognition of pollen"/>
    <property type="evidence" value="ECO:0007669"/>
    <property type="project" value="InterPro"/>
</dbReference>
<dbReference type="Pfam" id="PF00954">
    <property type="entry name" value="S_locus_glycop"/>
    <property type="match status" value="1"/>
</dbReference>
<evidence type="ECO:0000259" key="4">
    <source>
        <dbReference type="PROSITE" id="PS50927"/>
    </source>
</evidence>
<dbReference type="Pfam" id="PF01453">
    <property type="entry name" value="B_lectin"/>
    <property type="match status" value="1"/>
</dbReference>
<feature type="domain" description="Apple" evidence="5">
    <location>
        <begin position="317"/>
        <end position="394"/>
    </location>
</feature>
<dbReference type="CDD" id="cd00028">
    <property type="entry name" value="B_lectin"/>
    <property type="match status" value="1"/>
</dbReference>
<dbReference type="CDD" id="cd01098">
    <property type="entry name" value="PAN_AP_plant"/>
    <property type="match status" value="1"/>
</dbReference>
<dbReference type="InterPro" id="IPR036426">
    <property type="entry name" value="Bulb-type_lectin_dom_sf"/>
</dbReference>
<dbReference type="InterPro" id="IPR001480">
    <property type="entry name" value="Bulb-type_lectin_dom"/>
</dbReference>
<keyword evidence="2" id="KW-1015">Disulfide bond</keyword>
<dbReference type="PANTHER" id="PTHR32444:SF242">
    <property type="entry name" value="G-TYPE LECTIN S-RECEPTOR-LIKE SERINE_THREONINE-PROTEIN KINASE RKS1"/>
    <property type="match status" value="1"/>
</dbReference>
<keyword evidence="1" id="KW-0732">Signal</keyword>
<reference evidence="6 7" key="1">
    <citation type="submission" date="2024-03" db="EMBL/GenBank/DDBJ databases">
        <authorList>
            <person name="Martinez-Hernandez J."/>
        </authorList>
    </citation>
    <scope>NUCLEOTIDE SEQUENCE [LARGE SCALE GENOMIC DNA]</scope>
</reference>
<dbReference type="Pfam" id="PF08276">
    <property type="entry name" value="PAN_2"/>
    <property type="match status" value="1"/>
</dbReference>
<name>A0AAV1WJE9_LUPLU</name>
<dbReference type="Gene3D" id="1.10.510.10">
    <property type="entry name" value="Transferase(Phosphotransferase) domain 1"/>
    <property type="match status" value="1"/>
</dbReference>
<evidence type="ECO:0000256" key="3">
    <source>
        <dbReference type="ARBA" id="ARBA00023180"/>
    </source>
</evidence>
<sequence>MGFFTPNNNNNNTNNSSYSRYVGICYYNITPPQFVWVANRDKPINGRGGAITITSDGNLVIFDDKNTLLWSTNVSSSMKKSQAALHDDGNLVLSSEDDNGKKEVLWKSFDNPTDTYLPGMEVPVSGVKVKKNMKNYAFTSWKSDTDPSLGNYTMGIDPEKLPQIVVWEGGKRRWRSGYWDGRIFTGVNMTRSYSYGFTLNVGGEGDKYFVYSPLKSGDKVRFQIGSDGYEREFKWSEDEKKWIEIQKGPSNECDFYNKCGSFAACNISTSSPICSCIKGFEPKHRDEWSNLNWSSGCKRITPLKDEISNSSGSEVNVAEDDFFELRCTKLPDFARLVQVNSTNAAEDCERNCLSNSSCIAYAYVIGIGCMVWDEELVDVQNYETGGNTLHIRLAKSDLADIAVVDCNFRALTSCFVIHAFLVMVALSFQLFRCRRWWQKEQDFDNIICSARVNLLISSASCCKDSDVDIPFYDVRMSRDLSAQLSGSADLGLAWHLWSDQRAMELVDPCIRDSSPKIQALRCIHIGMLCVQDSAAHRPNMSTVVLMLESESTTLTMPRQPLMTSMRISQEREFHMDGLDVSNDLTVTMVVGR</sequence>
<dbReference type="SMART" id="SM00108">
    <property type="entry name" value="B_lectin"/>
    <property type="match status" value="1"/>
</dbReference>
<keyword evidence="3" id="KW-0325">Glycoprotein</keyword>
<dbReference type="Proteomes" id="UP001497480">
    <property type="component" value="Unassembled WGS sequence"/>
</dbReference>